<protein>
    <recommendedName>
        <fullName evidence="4">Lipoprotein</fullName>
    </recommendedName>
</protein>
<reference evidence="2 3" key="1">
    <citation type="submission" date="2019-03" db="EMBL/GenBank/DDBJ databases">
        <title>Arenimonas daejeonensis sp. nov., isolated from compost.</title>
        <authorList>
            <person name="Jeon C.O."/>
        </authorList>
    </citation>
    <scope>NUCLEOTIDE SEQUENCE [LARGE SCALE GENOMIC DNA]</scope>
    <source>
        <strain evidence="2 3">R29</strain>
    </source>
</reference>
<proteinExistence type="predicted"/>
<accession>A0A5C4RUN8</accession>
<dbReference type="RefSeq" id="WP_139445249.1">
    <property type="nucleotide sequence ID" value="NZ_SMDR01000001.1"/>
</dbReference>
<dbReference type="OrthoDB" id="9815328at2"/>
<dbReference type="Proteomes" id="UP000305760">
    <property type="component" value="Unassembled WGS sequence"/>
</dbReference>
<dbReference type="EMBL" id="SMDR01000001">
    <property type="protein sequence ID" value="TNJ34659.1"/>
    <property type="molecule type" value="Genomic_DNA"/>
</dbReference>
<organism evidence="2 3">
    <name type="scientific">Arenimonas terrae</name>
    <dbReference type="NCBI Taxonomy" id="2546226"/>
    <lineage>
        <taxon>Bacteria</taxon>
        <taxon>Pseudomonadati</taxon>
        <taxon>Pseudomonadota</taxon>
        <taxon>Gammaproteobacteria</taxon>
        <taxon>Lysobacterales</taxon>
        <taxon>Lysobacteraceae</taxon>
        <taxon>Arenimonas</taxon>
    </lineage>
</organism>
<gene>
    <name evidence="2" type="ORF">E1B00_02405</name>
</gene>
<evidence type="ECO:0008006" key="4">
    <source>
        <dbReference type="Google" id="ProtNLM"/>
    </source>
</evidence>
<comment type="caution">
    <text evidence="2">The sequence shown here is derived from an EMBL/GenBank/DDBJ whole genome shotgun (WGS) entry which is preliminary data.</text>
</comment>
<keyword evidence="1" id="KW-0732">Signal</keyword>
<feature type="chain" id="PRO_5022857058" description="Lipoprotein" evidence="1">
    <location>
        <begin position="22"/>
        <end position="136"/>
    </location>
</feature>
<dbReference type="AlphaFoldDB" id="A0A5C4RUN8"/>
<keyword evidence="3" id="KW-1185">Reference proteome</keyword>
<evidence type="ECO:0000313" key="3">
    <source>
        <dbReference type="Proteomes" id="UP000305760"/>
    </source>
</evidence>
<sequence length="136" mass="14816">MKLPILLLSLTLALAAPLAAAKTDKLEPPQRVLFVGPAGRTPAPDTLRGAIAGAGALRGWQLIEEAPGRMVLRNVIRGKHTVVVAVVYDPQGFQIEYVSSENLNYKERRGQAYIHPKYHQWVANLAQDISARVAAL</sequence>
<evidence type="ECO:0000313" key="2">
    <source>
        <dbReference type="EMBL" id="TNJ34659.1"/>
    </source>
</evidence>
<evidence type="ECO:0000256" key="1">
    <source>
        <dbReference type="SAM" id="SignalP"/>
    </source>
</evidence>
<feature type="signal peptide" evidence="1">
    <location>
        <begin position="1"/>
        <end position="21"/>
    </location>
</feature>
<name>A0A5C4RUN8_9GAMM</name>